<dbReference type="Proteomes" id="UP000187406">
    <property type="component" value="Unassembled WGS sequence"/>
</dbReference>
<evidence type="ECO:0000259" key="1">
    <source>
        <dbReference type="Pfam" id="PF20167"/>
    </source>
</evidence>
<evidence type="ECO:0000313" key="2">
    <source>
        <dbReference type="EMBL" id="GAV79995.1"/>
    </source>
</evidence>
<comment type="caution">
    <text evidence="2">The sequence shown here is derived from an EMBL/GenBank/DDBJ whole genome shotgun (WGS) entry which is preliminary data.</text>
</comment>
<proteinExistence type="predicted"/>
<dbReference type="EMBL" id="BDDD01002089">
    <property type="protein sequence ID" value="GAV79995.1"/>
    <property type="molecule type" value="Genomic_DNA"/>
</dbReference>
<evidence type="ECO:0000313" key="3">
    <source>
        <dbReference type="Proteomes" id="UP000187406"/>
    </source>
</evidence>
<dbReference type="Pfam" id="PF20167">
    <property type="entry name" value="Transposase_32"/>
    <property type="match status" value="1"/>
</dbReference>
<protein>
    <recommendedName>
        <fullName evidence="1">Putative plant transposon protein domain-containing protein</fullName>
    </recommendedName>
</protein>
<dbReference type="AlphaFoldDB" id="A0A1Q3CIE6"/>
<feature type="domain" description="Putative plant transposon protein" evidence="1">
    <location>
        <begin position="2"/>
        <end position="133"/>
    </location>
</feature>
<dbReference type="InParanoid" id="A0A1Q3CIE6"/>
<reference evidence="3" key="1">
    <citation type="submission" date="2016-04" db="EMBL/GenBank/DDBJ databases">
        <title>Cephalotus genome sequencing.</title>
        <authorList>
            <person name="Fukushima K."/>
            <person name="Hasebe M."/>
            <person name="Fang X."/>
        </authorList>
    </citation>
    <scope>NUCLEOTIDE SEQUENCE [LARGE SCALE GENOMIC DNA]</scope>
    <source>
        <strain evidence="3">cv. St1</strain>
    </source>
</reference>
<sequence>MFYIKLVKEFYMNLRITSSVHEEFALSSSVKGQRILLDARILASILSIPHTGLYVFEYKKWPKVEGFNPNEILSILYPNEPHIHPNLSLCTNKLSMNHHLLDHIIVHQMLHTGGGYAMLTKMQAFLMWCIISKVEY</sequence>
<gene>
    <name evidence="2" type="ORF">CFOL_v3_23457</name>
</gene>
<organism evidence="2 3">
    <name type="scientific">Cephalotus follicularis</name>
    <name type="common">Albany pitcher plant</name>
    <dbReference type="NCBI Taxonomy" id="3775"/>
    <lineage>
        <taxon>Eukaryota</taxon>
        <taxon>Viridiplantae</taxon>
        <taxon>Streptophyta</taxon>
        <taxon>Embryophyta</taxon>
        <taxon>Tracheophyta</taxon>
        <taxon>Spermatophyta</taxon>
        <taxon>Magnoliopsida</taxon>
        <taxon>eudicotyledons</taxon>
        <taxon>Gunneridae</taxon>
        <taxon>Pentapetalae</taxon>
        <taxon>rosids</taxon>
        <taxon>fabids</taxon>
        <taxon>Oxalidales</taxon>
        <taxon>Cephalotaceae</taxon>
        <taxon>Cephalotus</taxon>
    </lineage>
</organism>
<keyword evidence="3" id="KW-1185">Reference proteome</keyword>
<name>A0A1Q3CIE6_CEPFO</name>
<accession>A0A1Q3CIE6</accession>
<dbReference type="InterPro" id="IPR046796">
    <property type="entry name" value="Transposase_32_dom"/>
</dbReference>